<proteinExistence type="predicted"/>
<evidence type="ECO:0000313" key="1">
    <source>
        <dbReference type="EMBL" id="MBO1518550.1"/>
    </source>
</evidence>
<sequence length="166" mass="18242">MTKILGVQLQGIQYHWNGQDILVDDGVGVPWPLIGSLLDQIELLDAEGEPVATFSIDFLAQQWLVTGDSSQQHIILIDDSGSQFPLYSQDNISEDEQLIALLSSDSGALLGASEVEVQSMPRVTDILQDADQLLEGTVTPLADTTSLNRESIDDVLNWFAVYHHHD</sequence>
<accession>A0ABS3NE33</accession>
<dbReference type="EMBL" id="JAGDFX010000002">
    <property type="protein sequence ID" value="MBO1518550.1"/>
    <property type="molecule type" value="Genomic_DNA"/>
</dbReference>
<keyword evidence="2" id="KW-1185">Reference proteome</keyword>
<organism evidence="1 2">
    <name type="scientific">Oceanisphaera pacifica</name>
    <dbReference type="NCBI Taxonomy" id="2818389"/>
    <lineage>
        <taxon>Bacteria</taxon>
        <taxon>Pseudomonadati</taxon>
        <taxon>Pseudomonadota</taxon>
        <taxon>Gammaproteobacteria</taxon>
        <taxon>Aeromonadales</taxon>
        <taxon>Aeromonadaceae</taxon>
        <taxon>Oceanisphaera</taxon>
    </lineage>
</organism>
<dbReference type="RefSeq" id="WP_208004123.1">
    <property type="nucleotide sequence ID" value="NZ_JAGDFX010000002.1"/>
</dbReference>
<name>A0ABS3NE33_9GAMM</name>
<evidence type="ECO:0000313" key="2">
    <source>
        <dbReference type="Proteomes" id="UP000664882"/>
    </source>
</evidence>
<protein>
    <submittedName>
        <fullName evidence="1">Uncharacterized protein</fullName>
    </submittedName>
</protein>
<dbReference type="Proteomes" id="UP000664882">
    <property type="component" value="Unassembled WGS sequence"/>
</dbReference>
<gene>
    <name evidence="1" type="ORF">J3U76_02670</name>
</gene>
<comment type="caution">
    <text evidence="1">The sequence shown here is derived from an EMBL/GenBank/DDBJ whole genome shotgun (WGS) entry which is preliminary data.</text>
</comment>
<reference evidence="1 2" key="1">
    <citation type="submission" date="2021-03" db="EMBL/GenBank/DDBJ databases">
        <title>Oceanisphaera sp. nov., isolated from the intestine.</title>
        <authorList>
            <person name="Zhao L.-H."/>
            <person name="Shi L.-F."/>
        </authorList>
    </citation>
    <scope>NUCLEOTIDE SEQUENCE [LARGE SCALE GENOMIC DNA]</scope>
    <source>
        <strain evidence="1 2">DM8</strain>
    </source>
</reference>